<keyword evidence="4" id="KW-0597">Phosphoprotein</keyword>
<dbReference type="PANTHER" id="PTHR11098:SF1">
    <property type="entry name" value="NICOTINATE PHOSPHORIBOSYLTRANSFERASE"/>
    <property type="match status" value="1"/>
</dbReference>
<comment type="similarity">
    <text evidence="2">Belongs to the NAPRTase family.</text>
</comment>
<dbReference type="Pfam" id="PF17767">
    <property type="entry name" value="NAPRTase_N"/>
    <property type="match status" value="1"/>
</dbReference>
<dbReference type="UniPathway" id="UPA00253">
    <property type="reaction ID" value="UER00457"/>
</dbReference>
<evidence type="ECO:0000256" key="1">
    <source>
        <dbReference type="ARBA" id="ARBA00004952"/>
    </source>
</evidence>
<dbReference type="GeneID" id="18563492"/>
<organism evidence="12 13">
    <name type="scientific">Bacillus phage G</name>
    <dbReference type="NCBI Taxonomy" id="2884420"/>
    <lineage>
        <taxon>Viruses</taxon>
        <taxon>Duplodnaviria</taxon>
        <taxon>Heunggongvirae</taxon>
        <taxon>Uroviricota</taxon>
        <taxon>Caudoviricetes</taxon>
        <taxon>Donellivirus</taxon>
        <taxon>Donellivirus gee</taxon>
    </lineage>
</organism>
<keyword evidence="7" id="KW-0808">Transferase</keyword>
<dbReference type="SUPFAM" id="SSF54675">
    <property type="entry name" value="Nicotinate/Quinolinate PRTase N-terminal domain-like"/>
    <property type="match status" value="1"/>
</dbReference>
<reference evidence="12 13" key="1">
    <citation type="submission" date="2011-09" db="EMBL/GenBank/DDBJ databases">
        <authorList>
            <person name="Pope W.H."/>
            <person name="Pedulla M.L."/>
            <person name="Ford M.E."/>
            <person name="Peebles C.L."/>
            <person name="Hatfull G.H."/>
            <person name="Hendrix R.W."/>
        </authorList>
    </citation>
    <scope>NUCLEOTIDE SEQUENCE [LARGE SCALE GENOMIC DNA]</scope>
    <source>
        <strain evidence="12">G</strain>
    </source>
</reference>
<dbReference type="KEGG" id="vg:18563492"/>
<feature type="domain" description="Nicotinate phosphoribosyltransferase N-terminal" evidence="10">
    <location>
        <begin position="12"/>
        <end position="134"/>
    </location>
</feature>
<dbReference type="EC" id="6.3.4.21" evidence="3"/>
<dbReference type="InterPro" id="IPR040727">
    <property type="entry name" value="NAPRTase_N"/>
</dbReference>
<dbReference type="InterPro" id="IPR036068">
    <property type="entry name" value="Nicotinate_pribotase-like_C"/>
</dbReference>
<dbReference type="NCBIfam" id="NF009131">
    <property type="entry name" value="PRK12484.1"/>
    <property type="match status" value="1"/>
</dbReference>
<evidence type="ECO:0000313" key="12">
    <source>
        <dbReference type="EMBL" id="AEO93536.1"/>
    </source>
</evidence>
<dbReference type="NCBIfam" id="TIGR01513">
    <property type="entry name" value="NAPRTase_put"/>
    <property type="match status" value="1"/>
</dbReference>
<evidence type="ECO:0000256" key="2">
    <source>
        <dbReference type="ARBA" id="ARBA00010897"/>
    </source>
</evidence>
<evidence type="ECO:0000256" key="7">
    <source>
        <dbReference type="ARBA" id="ARBA00022679"/>
    </source>
</evidence>
<dbReference type="InterPro" id="IPR007229">
    <property type="entry name" value="Nic_PRibTrfase-Fam"/>
</dbReference>
<dbReference type="GO" id="GO:0004516">
    <property type="term" value="F:nicotinate phosphoribosyltransferase activity"/>
    <property type="evidence" value="ECO:0007669"/>
    <property type="project" value="UniProtKB-EC"/>
</dbReference>
<dbReference type="NCBIfam" id="NF006695">
    <property type="entry name" value="PRK09243.1-2"/>
    <property type="match status" value="1"/>
</dbReference>
<dbReference type="PANTHER" id="PTHR11098">
    <property type="entry name" value="NICOTINATE PHOSPHORIBOSYLTRANSFERASE"/>
    <property type="match status" value="1"/>
</dbReference>
<keyword evidence="5" id="KW-0436">Ligase</keyword>
<dbReference type="Pfam" id="PF04095">
    <property type="entry name" value="NAPRTase"/>
    <property type="match status" value="1"/>
</dbReference>
<evidence type="ECO:0000256" key="4">
    <source>
        <dbReference type="ARBA" id="ARBA00022553"/>
    </source>
</evidence>
<dbReference type="FunFam" id="3.20.20.70:FF:000076">
    <property type="entry name" value="Nicotinate phosphoribosyltransferase"/>
    <property type="match status" value="1"/>
</dbReference>
<accession>G3MA18</accession>
<dbReference type="EMBL" id="JN638751">
    <property type="protein sequence ID" value="AEO93536.1"/>
    <property type="molecule type" value="Genomic_DNA"/>
</dbReference>
<dbReference type="GO" id="GO:0034355">
    <property type="term" value="P:NAD+ biosynthetic process via the salvage pathway"/>
    <property type="evidence" value="ECO:0007669"/>
    <property type="project" value="TreeGrafter"/>
</dbReference>
<comment type="catalytic activity">
    <reaction evidence="8">
        <text>5-phospho-alpha-D-ribose 1-diphosphate + nicotinate + ATP + H2O = nicotinate beta-D-ribonucleotide + ADP + phosphate + diphosphate</text>
        <dbReference type="Rhea" id="RHEA:36163"/>
        <dbReference type="ChEBI" id="CHEBI:15377"/>
        <dbReference type="ChEBI" id="CHEBI:30616"/>
        <dbReference type="ChEBI" id="CHEBI:32544"/>
        <dbReference type="ChEBI" id="CHEBI:33019"/>
        <dbReference type="ChEBI" id="CHEBI:43474"/>
        <dbReference type="ChEBI" id="CHEBI:57502"/>
        <dbReference type="ChEBI" id="CHEBI:58017"/>
        <dbReference type="ChEBI" id="CHEBI:456216"/>
        <dbReference type="EC" id="6.3.4.21"/>
    </reaction>
</comment>
<dbReference type="Proteomes" id="UP000009273">
    <property type="component" value="Segment"/>
</dbReference>
<gene>
    <name evidence="12" type="primary">277</name>
    <name evidence="12" type="ORF">G_277</name>
</gene>
<dbReference type="InterPro" id="IPR013785">
    <property type="entry name" value="Aldolase_TIM"/>
</dbReference>
<dbReference type="Pfam" id="PF17956">
    <property type="entry name" value="NAPRTase_C"/>
    <property type="match status" value="1"/>
</dbReference>
<dbReference type="Gene3D" id="3.20.20.70">
    <property type="entry name" value="Aldolase class I"/>
    <property type="match status" value="1"/>
</dbReference>
<keyword evidence="13" id="KW-1185">Reference proteome</keyword>
<evidence type="ECO:0000259" key="11">
    <source>
        <dbReference type="Pfam" id="PF17956"/>
    </source>
</evidence>
<comment type="pathway">
    <text evidence="1">Cofactor biosynthesis; NAD(+) biosynthesis; nicotinate D-ribonucleotide from nicotinate: step 1/1.</text>
</comment>
<dbReference type="InterPro" id="IPR006405">
    <property type="entry name" value="Nic_PRibTrfase_pncB"/>
</dbReference>
<evidence type="ECO:0000256" key="8">
    <source>
        <dbReference type="ARBA" id="ARBA00048668"/>
    </source>
</evidence>
<dbReference type="SUPFAM" id="SSF51690">
    <property type="entry name" value="Nicotinate/Quinolinate PRTase C-terminal domain-like"/>
    <property type="match status" value="1"/>
</dbReference>
<evidence type="ECO:0000256" key="3">
    <source>
        <dbReference type="ARBA" id="ARBA00013236"/>
    </source>
</evidence>
<dbReference type="InterPro" id="IPR041525">
    <property type="entry name" value="N/Namide_PRibTrfase"/>
</dbReference>
<dbReference type="Gene3D" id="3.20.140.10">
    <property type="entry name" value="nicotinate phosphoribosyltransferase"/>
    <property type="match status" value="1"/>
</dbReference>
<evidence type="ECO:0000256" key="6">
    <source>
        <dbReference type="ARBA" id="ARBA00022642"/>
    </source>
</evidence>
<feature type="domain" description="Nicotinate phosphoribosyltransferase C-terminal" evidence="11">
    <location>
        <begin position="366"/>
        <end position="474"/>
    </location>
</feature>
<evidence type="ECO:0000259" key="10">
    <source>
        <dbReference type="Pfam" id="PF17767"/>
    </source>
</evidence>
<feature type="domain" description="Nicotinate/nicotinamide phosphoribosyltransferase" evidence="9">
    <location>
        <begin position="156"/>
        <end position="353"/>
    </location>
</feature>
<keyword evidence="6" id="KW-0662">Pyridine nucleotide biosynthesis</keyword>
<evidence type="ECO:0000256" key="5">
    <source>
        <dbReference type="ARBA" id="ARBA00022598"/>
    </source>
</evidence>
<dbReference type="InterPro" id="IPR041619">
    <property type="entry name" value="NAPRTase_C"/>
</dbReference>
<dbReference type="PIRSF" id="PIRSF000484">
    <property type="entry name" value="NAPRT"/>
    <property type="match status" value="1"/>
</dbReference>
<evidence type="ECO:0000259" key="9">
    <source>
        <dbReference type="Pfam" id="PF04095"/>
    </source>
</evidence>
<dbReference type="RefSeq" id="YP_009015580.1">
    <property type="nucleotide sequence ID" value="NC_023719.1"/>
</dbReference>
<proteinExistence type="inferred from homology"/>
<dbReference type="CDD" id="cd01570">
    <property type="entry name" value="NAPRTase_A"/>
    <property type="match status" value="1"/>
</dbReference>
<evidence type="ECO:0000313" key="13">
    <source>
        <dbReference type="Proteomes" id="UP000009273"/>
    </source>
</evidence>
<dbReference type="GO" id="GO:0016740">
    <property type="term" value="F:transferase activity"/>
    <property type="evidence" value="ECO:0007669"/>
    <property type="project" value="UniProtKB-KW"/>
</dbReference>
<sequence>MLNTNENLTTFTDLYQLTMMYGYFKERKQDEEVVFDLFFRRNPFKNGYTIAAGLENLIDYIKNLSFSHEDIDYLKSTGLFPDEEFFKELRNFRFTGNIKAVEEGTVVFPSEPLVRVHTRLFEAQLIETALLSLVGHQTLLATKANRIVRSAEGKNVIEMGARRGQGPESSTLGARAAFIGGVGSTSNVSAGRKFGIPITGTHAHSWVMSFDSELEAFQKYGKHYPDNLILLVDTYDVINSGIPNAMKVFKEVSERLGRAPKKFGIRLDSGDLTYLSREARKILDAAGFKDAIIVASNDLDEYTIRELESQGALIDSYGVGTKLITAYDQPALGCVYKLAAEKINDEWVPRIKRSENVEKVTNPGMKKVVRFFDNETKHAIVDLIMLDEEEIPQQPFEVFDQVHTWKRKVVNNTNCVELLQPIFENGELVYKMPTIQEIVENVKHNLNTFSEYHTRFSNPHEYHVDLSQKLWDTKMDLLKKTDFKNKG</sequence>
<name>G3MA18_9CAUD</name>
<protein>
    <recommendedName>
        <fullName evidence="3">nicotinate phosphoribosyltransferase</fullName>
        <ecNumber evidence="3">6.3.4.21</ecNumber>
    </recommendedName>
</protein>